<accession>A0A9D2F2F0</accession>
<reference evidence="1" key="1">
    <citation type="journal article" date="2021" name="PeerJ">
        <title>Extensive microbial diversity within the chicken gut microbiome revealed by metagenomics and culture.</title>
        <authorList>
            <person name="Gilroy R."/>
            <person name="Ravi A."/>
            <person name="Getino M."/>
            <person name="Pursley I."/>
            <person name="Horton D.L."/>
            <person name="Alikhan N.F."/>
            <person name="Baker D."/>
            <person name="Gharbi K."/>
            <person name="Hall N."/>
            <person name="Watson M."/>
            <person name="Adriaenssens E.M."/>
            <person name="Foster-Nyarko E."/>
            <person name="Jarju S."/>
            <person name="Secka A."/>
            <person name="Antonio M."/>
            <person name="Oren A."/>
            <person name="Chaudhuri R.R."/>
            <person name="La Ragione R."/>
            <person name="Hildebrand F."/>
            <person name="Pallen M.J."/>
        </authorList>
    </citation>
    <scope>NUCLEOTIDE SEQUENCE</scope>
    <source>
        <strain evidence="1">3436</strain>
    </source>
</reference>
<dbReference type="Proteomes" id="UP000824031">
    <property type="component" value="Unassembled WGS sequence"/>
</dbReference>
<name>A0A9D2F2F0_9FIRM</name>
<organism evidence="1 2">
    <name type="scientific">Candidatus Gemmiger excrementavium</name>
    <dbReference type="NCBI Taxonomy" id="2838608"/>
    <lineage>
        <taxon>Bacteria</taxon>
        <taxon>Bacillati</taxon>
        <taxon>Bacillota</taxon>
        <taxon>Clostridia</taxon>
        <taxon>Eubacteriales</taxon>
        <taxon>Gemmiger</taxon>
    </lineage>
</organism>
<dbReference type="EMBL" id="DXBO01000033">
    <property type="protein sequence ID" value="HIZ47635.1"/>
    <property type="molecule type" value="Genomic_DNA"/>
</dbReference>
<proteinExistence type="predicted"/>
<evidence type="ECO:0000313" key="2">
    <source>
        <dbReference type="Proteomes" id="UP000824031"/>
    </source>
</evidence>
<comment type="caution">
    <text evidence="1">The sequence shown here is derived from an EMBL/GenBank/DDBJ whole genome shotgun (WGS) entry which is preliminary data.</text>
</comment>
<gene>
    <name evidence="1" type="ORF">H9810_02805</name>
</gene>
<sequence>MEQTNLSICRLVQNWIPQAIRDKIDLEGEILAKIAYFLGLIRPSPLQADDFGKMLPFAA</sequence>
<dbReference type="AlphaFoldDB" id="A0A9D2F2F0"/>
<protein>
    <submittedName>
        <fullName evidence="1">Uncharacterized protein</fullName>
    </submittedName>
</protein>
<evidence type="ECO:0000313" key="1">
    <source>
        <dbReference type="EMBL" id="HIZ47635.1"/>
    </source>
</evidence>
<reference evidence="1" key="2">
    <citation type="submission" date="2021-04" db="EMBL/GenBank/DDBJ databases">
        <authorList>
            <person name="Gilroy R."/>
        </authorList>
    </citation>
    <scope>NUCLEOTIDE SEQUENCE</scope>
    <source>
        <strain evidence="1">3436</strain>
    </source>
</reference>